<dbReference type="VEuPathDB" id="FungiDB:Z518_08890"/>
<protein>
    <submittedName>
        <fullName evidence="2">Uncharacterized protein</fullName>
    </submittedName>
</protein>
<proteinExistence type="predicted"/>
<accession>A0A0D2IX22</accession>
<gene>
    <name evidence="2" type="ORF">Z518_08890</name>
</gene>
<dbReference type="EMBL" id="KN847481">
    <property type="protein sequence ID" value="KIX01165.1"/>
    <property type="molecule type" value="Genomic_DNA"/>
</dbReference>
<name>A0A0D2IX22_9EURO</name>
<dbReference type="RefSeq" id="XP_013268301.1">
    <property type="nucleotide sequence ID" value="XM_013412847.1"/>
</dbReference>
<feature type="compositionally biased region" description="Basic and acidic residues" evidence="1">
    <location>
        <begin position="148"/>
        <end position="163"/>
    </location>
</feature>
<evidence type="ECO:0000313" key="2">
    <source>
        <dbReference type="EMBL" id="KIX01165.1"/>
    </source>
</evidence>
<dbReference type="GeneID" id="25296961"/>
<evidence type="ECO:0000256" key="1">
    <source>
        <dbReference type="SAM" id="MobiDB-lite"/>
    </source>
</evidence>
<feature type="region of interest" description="Disordered" evidence="1">
    <location>
        <begin position="145"/>
        <end position="183"/>
    </location>
</feature>
<dbReference type="AlphaFoldDB" id="A0A0D2IX22"/>
<organism evidence="2 3">
    <name type="scientific">Rhinocladiella mackenziei CBS 650.93</name>
    <dbReference type="NCBI Taxonomy" id="1442369"/>
    <lineage>
        <taxon>Eukaryota</taxon>
        <taxon>Fungi</taxon>
        <taxon>Dikarya</taxon>
        <taxon>Ascomycota</taxon>
        <taxon>Pezizomycotina</taxon>
        <taxon>Eurotiomycetes</taxon>
        <taxon>Chaetothyriomycetidae</taxon>
        <taxon>Chaetothyriales</taxon>
        <taxon>Herpotrichiellaceae</taxon>
        <taxon>Rhinocladiella</taxon>
    </lineage>
</organism>
<reference evidence="2 3" key="1">
    <citation type="submission" date="2015-01" db="EMBL/GenBank/DDBJ databases">
        <title>The Genome Sequence of Rhinocladiella mackenzie CBS 650.93.</title>
        <authorList>
            <consortium name="The Broad Institute Genomics Platform"/>
            <person name="Cuomo C."/>
            <person name="de Hoog S."/>
            <person name="Gorbushina A."/>
            <person name="Stielow B."/>
            <person name="Teixiera M."/>
            <person name="Abouelleil A."/>
            <person name="Chapman S.B."/>
            <person name="Priest M."/>
            <person name="Young S.K."/>
            <person name="Wortman J."/>
            <person name="Nusbaum C."/>
            <person name="Birren B."/>
        </authorList>
    </citation>
    <scope>NUCLEOTIDE SEQUENCE [LARGE SCALE GENOMIC DNA]</scope>
    <source>
        <strain evidence="2 3">CBS 650.93</strain>
    </source>
</reference>
<dbReference type="HOGENOM" id="CLU_1378809_0_0_1"/>
<keyword evidence="3" id="KW-1185">Reference proteome</keyword>
<sequence length="198" mass="22816">MSQYENSRLNEFPSWSKAPSKSWLKESLQPQYVDFDVWFTARHRDTHNYDSRFAHSTRLGDSILSKNVLSSNNCSFHKSSVTICENQSPEPPEIHVDSPFIQGILNDESPSASGLCLAYFVRYCTLNKNEQMLLLDLVVQTNTAQKEQQQESRSAHSDKRPAGDAKQPSRKKGRTIRREHKHGFDDEVSDDFESFFRL</sequence>
<feature type="compositionally biased region" description="Basic residues" evidence="1">
    <location>
        <begin position="168"/>
        <end position="181"/>
    </location>
</feature>
<dbReference type="Proteomes" id="UP000053617">
    <property type="component" value="Unassembled WGS sequence"/>
</dbReference>
<evidence type="ECO:0000313" key="3">
    <source>
        <dbReference type="Proteomes" id="UP000053617"/>
    </source>
</evidence>